<dbReference type="PROSITE" id="PS00166">
    <property type="entry name" value="ENOYL_COA_HYDRATASE"/>
    <property type="match status" value="1"/>
</dbReference>
<comment type="caution">
    <text evidence="2">The sequence shown here is derived from an EMBL/GenBank/DDBJ whole genome shotgun (WGS) entry which is preliminary data.</text>
</comment>
<dbReference type="EMBL" id="JBHUHP010000030">
    <property type="protein sequence ID" value="MFD2093997.1"/>
    <property type="molecule type" value="Genomic_DNA"/>
</dbReference>
<dbReference type="InterPro" id="IPR018376">
    <property type="entry name" value="Enoyl-CoA_hyd/isom_CS"/>
</dbReference>
<accession>A0ABW4XEV7</accession>
<organism evidence="2 3">
    <name type="scientific">Blastococcus deserti</name>
    <dbReference type="NCBI Taxonomy" id="2259033"/>
    <lineage>
        <taxon>Bacteria</taxon>
        <taxon>Bacillati</taxon>
        <taxon>Actinomycetota</taxon>
        <taxon>Actinomycetes</taxon>
        <taxon>Geodermatophilales</taxon>
        <taxon>Geodermatophilaceae</taxon>
        <taxon>Blastococcus</taxon>
    </lineage>
</organism>
<dbReference type="Proteomes" id="UP001597402">
    <property type="component" value="Unassembled WGS sequence"/>
</dbReference>
<dbReference type="Gene3D" id="3.90.226.10">
    <property type="entry name" value="2-enoyl-CoA Hydratase, Chain A, domain 1"/>
    <property type="match status" value="1"/>
</dbReference>
<evidence type="ECO:0000256" key="1">
    <source>
        <dbReference type="RuleBase" id="RU003707"/>
    </source>
</evidence>
<name>A0ABW4XEV7_9ACTN</name>
<keyword evidence="3" id="KW-1185">Reference proteome</keyword>
<evidence type="ECO:0000313" key="2">
    <source>
        <dbReference type="EMBL" id="MFD2093997.1"/>
    </source>
</evidence>
<dbReference type="SUPFAM" id="SSF52096">
    <property type="entry name" value="ClpP/crotonase"/>
    <property type="match status" value="1"/>
</dbReference>
<protein>
    <submittedName>
        <fullName evidence="2">Enoyl-CoA hydratase/isomerase family protein</fullName>
    </submittedName>
</protein>
<comment type="similarity">
    <text evidence="1">Belongs to the enoyl-CoA hydratase/isomerase family.</text>
</comment>
<dbReference type="InterPro" id="IPR001753">
    <property type="entry name" value="Enoyl-CoA_hydra/iso"/>
</dbReference>
<dbReference type="CDD" id="cd06558">
    <property type="entry name" value="crotonase-like"/>
    <property type="match status" value="1"/>
</dbReference>
<dbReference type="Pfam" id="PF00378">
    <property type="entry name" value="ECH_1"/>
    <property type="match status" value="1"/>
</dbReference>
<gene>
    <name evidence="2" type="ORF">ACFSHS_20725</name>
</gene>
<dbReference type="InterPro" id="IPR029045">
    <property type="entry name" value="ClpP/crotonase-like_dom_sf"/>
</dbReference>
<sequence>MTGVVAGPLDRKGGLVAGSGEVLLEVEGGVAIVTLNAPDRRNALTPTMADELIATFDEVDAKPAVGALVIRAVGKSFCAGGDIQTLTSAGKDPAAPEAYEGMGKIYDSFYRLGQVKVPTVAAVRGSAVGAGMNMLLAADLRIVARDARLLAGFLKRGMHPGGGHFVILSRLIGREAAAAMALFGEEINGDKAVELGLAWESVEDAAVEDRAIELATRVAADPELARVAVGNFRKEVVNGAVSWDVAMQYERPAQMWSMRRSAG</sequence>
<dbReference type="RefSeq" id="WP_376880309.1">
    <property type="nucleotide sequence ID" value="NZ_JBHUHP010000030.1"/>
</dbReference>
<evidence type="ECO:0000313" key="3">
    <source>
        <dbReference type="Proteomes" id="UP001597402"/>
    </source>
</evidence>
<proteinExistence type="inferred from homology"/>
<dbReference type="PANTHER" id="PTHR43459">
    <property type="entry name" value="ENOYL-COA HYDRATASE"/>
    <property type="match status" value="1"/>
</dbReference>
<reference evidence="3" key="1">
    <citation type="journal article" date="2019" name="Int. J. Syst. Evol. Microbiol.">
        <title>The Global Catalogue of Microorganisms (GCM) 10K type strain sequencing project: providing services to taxonomists for standard genome sequencing and annotation.</title>
        <authorList>
            <consortium name="The Broad Institute Genomics Platform"/>
            <consortium name="The Broad Institute Genome Sequencing Center for Infectious Disease"/>
            <person name="Wu L."/>
            <person name="Ma J."/>
        </authorList>
    </citation>
    <scope>NUCLEOTIDE SEQUENCE [LARGE SCALE GENOMIC DNA]</scope>
    <source>
        <strain evidence="3">JCM 3338</strain>
    </source>
</reference>
<dbReference type="PANTHER" id="PTHR43459:SF1">
    <property type="entry name" value="EG:BACN32G11.4 PROTEIN"/>
    <property type="match status" value="1"/>
</dbReference>